<evidence type="ECO:0008006" key="3">
    <source>
        <dbReference type="Google" id="ProtNLM"/>
    </source>
</evidence>
<comment type="caution">
    <text evidence="1">The sequence shown here is derived from an EMBL/GenBank/DDBJ whole genome shotgun (WGS) entry which is preliminary data.</text>
</comment>
<dbReference type="RefSeq" id="WP_068333785.1">
    <property type="nucleotide sequence ID" value="NZ_LVHF01000029.1"/>
</dbReference>
<protein>
    <recommendedName>
        <fullName evidence="3">DUF3626 domain-containing protein</fullName>
    </recommendedName>
</protein>
<reference evidence="1 2" key="1">
    <citation type="submission" date="2016-03" db="EMBL/GenBank/DDBJ databases">
        <title>Photobacterium proteolyticum sp. nov. a protease producing bacterium isolated from ocean sediments of Laizhou Bay.</title>
        <authorList>
            <person name="Li Y."/>
        </authorList>
    </citation>
    <scope>NUCLEOTIDE SEQUENCE [LARGE SCALE GENOMIC DNA]</scope>
    <source>
        <strain evidence="1 2">R-40508</strain>
    </source>
</reference>
<gene>
    <name evidence="1" type="ORF">A3K86_16835</name>
</gene>
<sequence length="280" mass="31671">MLKSSVEQAIENIRGKSQGEAALMPHAVTINFHPDRFTSEHKPLLEAIAEAGCLKSQFETGTSNGGLTAYHGGERWLWEQRVFDGAYDNAPDHLRPKYGALNFRGYEMGASPRFGSAYFQLKPHVLSRTTFCYPDSYFEPENFAVFDRISTLIHQASLSDVDLLDDYIEAHIHGVLSLADDVDCLVLDPIFRATDIEQQAVQLDVPVKWHNGYALSMAQMRLYPEYRGLEFIDLAQELAQDGKINAKLLGTAVTKQGYNEQDIKKIWHYLARFGYQFGLE</sequence>
<dbReference type="InterPro" id="IPR022074">
    <property type="entry name" value="DUF3626"/>
</dbReference>
<dbReference type="STRING" id="858640.A3K86_16835"/>
<accession>A0A178K7J8</accession>
<evidence type="ECO:0000313" key="1">
    <source>
        <dbReference type="EMBL" id="OAN13318.1"/>
    </source>
</evidence>
<keyword evidence="2" id="KW-1185">Reference proteome</keyword>
<evidence type="ECO:0000313" key="2">
    <source>
        <dbReference type="Proteomes" id="UP000078503"/>
    </source>
</evidence>
<dbReference type="Proteomes" id="UP000078503">
    <property type="component" value="Unassembled WGS sequence"/>
</dbReference>
<proteinExistence type="predicted"/>
<organism evidence="1 2">
    <name type="scientific">Photobacterium jeanii</name>
    <dbReference type="NCBI Taxonomy" id="858640"/>
    <lineage>
        <taxon>Bacteria</taxon>
        <taxon>Pseudomonadati</taxon>
        <taxon>Pseudomonadota</taxon>
        <taxon>Gammaproteobacteria</taxon>
        <taxon>Vibrionales</taxon>
        <taxon>Vibrionaceae</taxon>
        <taxon>Photobacterium</taxon>
    </lineage>
</organism>
<dbReference type="OrthoDB" id="3770261at2"/>
<dbReference type="Pfam" id="PF12294">
    <property type="entry name" value="DUF3626"/>
    <property type="match status" value="2"/>
</dbReference>
<dbReference type="EMBL" id="LVHF01000029">
    <property type="protein sequence ID" value="OAN13318.1"/>
    <property type="molecule type" value="Genomic_DNA"/>
</dbReference>
<dbReference type="AlphaFoldDB" id="A0A178K7J8"/>
<name>A0A178K7J8_9GAMM</name>